<dbReference type="EMBL" id="JBIRGH010000035">
    <property type="protein sequence ID" value="MFH8589721.1"/>
    <property type="molecule type" value="Genomic_DNA"/>
</dbReference>
<evidence type="ECO:0000256" key="1">
    <source>
        <dbReference type="SAM" id="MobiDB-lite"/>
    </source>
</evidence>
<feature type="domain" description="DUF4429" evidence="2">
    <location>
        <begin position="139"/>
        <end position="227"/>
    </location>
</feature>
<evidence type="ECO:0000313" key="4">
    <source>
        <dbReference type="Proteomes" id="UP001610990"/>
    </source>
</evidence>
<organism evidence="3 4">
    <name type="scientific">Streptomyces celluloflavus</name>
    <dbReference type="NCBI Taxonomy" id="58344"/>
    <lineage>
        <taxon>Bacteria</taxon>
        <taxon>Bacillati</taxon>
        <taxon>Actinomycetota</taxon>
        <taxon>Actinomycetes</taxon>
        <taxon>Kitasatosporales</taxon>
        <taxon>Streptomycetaceae</taxon>
        <taxon>Streptomyces</taxon>
    </lineage>
</organism>
<protein>
    <submittedName>
        <fullName evidence="3">DUF4429 domain-containing protein</fullName>
    </submittedName>
</protein>
<sequence>MAELMGRDGNWSFDADVVRIVPGRDRGVHKLRQELGEVAVPLAALAGIAYEPGRKGGRLRLRLRAGADPLLHVTGGGLPDDANPFQVAVEPGRAGVAEYFADEVRQALTIEQIPDGPTDRYLLPGPAVPLTATGVDGTATFDGERVHIDWLWSTSESKKHAGARDFALADLAGVEWRPAVGLESGFLRFRPHGPATPVLKPEHDPNAIELWGFKKQSGATALLAAAVAARLPHPSGATGPAPTKPPTRTPAPGLSPATPATPPPAVPSPAPDHDALLRRLRELGDLHRDGILTDEEFTTTKAAVLDQFRTDG</sequence>
<evidence type="ECO:0000259" key="2">
    <source>
        <dbReference type="Pfam" id="PF14472"/>
    </source>
</evidence>
<dbReference type="Pfam" id="PF14472">
    <property type="entry name" value="DUF4429"/>
    <property type="match status" value="2"/>
</dbReference>
<keyword evidence="4" id="KW-1185">Reference proteome</keyword>
<evidence type="ECO:0000313" key="3">
    <source>
        <dbReference type="EMBL" id="MFH8589721.1"/>
    </source>
</evidence>
<feature type="domain" description="DUF4429" evidence="2">
    <location>
        <begin position="11"/>
        <end position="105"/>
    </location>
</feature>
<name>A0ABW7RQJ1_9ACTN</name>
<accession>A0ABW7RQJ1</accession>
<feature type="compositionally biased region" description="Pro residues" evidence="1">
    <location>
        <begin position="259"/>
        <end position="270"/>
    </location>
</feature>
<feature type="region of interest" description="Disordered" evidence="1">
    <location>
        <begin position="233"/>
        <end position="273"/>
    </location>
</feature>
<gene>
    <name evidence="3" type="ORF">ACH4GP_36005</name>
</gene>
<proteinExistence type="predicted"/>
<dbReference type="RefSeq" id="WP_397676725.1">
    <property type="nucleotide sequence ID" value="NZ_JBIRGH010000035.1"/>
</dbReference>
<dbReference type="InterPro" id="IPR027860">
    <property type="entry name" value="DUF4429"/>
</dbReference>
<dbReference type="Proteomes" id="UP001610990">
    <property type="component" value="Unassembled WGS sequence"/>
</dbReference>
<reference evidence="3 4" key="1">
    <citation type="submission" date="2024-10" db="EMBL/GenBank/DDBJ databases">
        <title>The Natural Products Discovery Center: Release of the First 8490 Sequenced Strains for Exploring Actinobacteria Biosynthetic Diversity.</title>
        <authorList>
            <person name="Kalkreuter E."/>
            <person name="Kautsar S.A."/>
            <person name="Yang D."/>
            <person name="Bader C.D."/>
            <person name="Teijaro C.N."/>
            <person name="Fluegel L."/>
            <person name="Davis C.M."/>
            <person name="Simpson J.R."/>
            <person name="Lauterbach L."/>
            <person name="Steele A.D."/>
            <person name="Gui C."/>
            <person name="Meng S."/>
            <person name="Li G."/>
            <person name="Viehrig K."/>
            <person name="Ye F."/>
            <person name="Su P."/>
            <person name="Kiefer A.F."/>
            <person name="Nichols A."/>
            <person name="Cepeda A.J."/>
            <person name="Yan W."/>
            <person name="Fan B."/>
            <person name="Jiang Y."/>
            <person name="Adhikari A."/>
            <person name="Zheng C.-J."/>
            <person name="Schuster L."/>
            <person name="Cowan T.M."/>
            <person name="Smanski M.J."/>
            <person name="Chevrette M.G."/>
            <person name="De Carvalho L.P.S."/>
            <person name="Shen B."/>
        </authorList>
    </citation>
    <scope>NUCLEOTIDE SEQUENCE [LARGE SCALE GENOMIC DNA]</scope>
    <source>
        <strain evidence="3 4">NPDC018013</strain>
    </source>
</reference>
<comment type="caution">
    <text evidence="3">The sequence shown here is derived from an EMBL/GenBank/DDBJ whole genome shotgun (WGS) entry which is preliminary data.</text>
</comment>